<accession>A0A941FB16</accession>
<sequence>MELINLPRLKNQELQTVGENSIRICSAFNEVTTAVDKAANSLNSFKKGMQKDTSTGVPKAELDNKRDRLLYGLMLSIKAESHFPHDSATAKTASTLINIANKYTGITRMSYNEQTAAIDNLLEEISKLGLSAEVLPFVHRWLEPISNANLAFKAGHEAFIEGNVKLSGTSAASYVAPQLAEDLQNLYTLMFAYAKIGNNQAIIDAYQELEFLINSVN</sequence>
<keyword evidence="2" id="KW-1185">Reference proteome</keyword>
<dbReference type="InterPro" id="IPR046228">
    <property type="entry name" value="DUF6261"/>
</dbReference>
<organism evidence="1 2">
    <name type="scientific">Carboxylicivirga sediminis</name>
    <dbReference type="NCBI Taxonomy" id="2006564"/>
    <lineage>
        <taxon>Bacteria</taxon>
        <taxon>Pseudomonadati</taxon>
        <taxon>Bacteroidota</taxon>
        <taxon>Bacteroidia</taxon>
        <taxon>Marinilabiliales</taxon>
        <taxon>Marinilabiliaceae</taxon>
        <taxon>Carboxylicivirga</taxon>
    </lineage>
</organism>
<name>A0A941FB16_9BACT</name>
<evidence type="ECO:0000313" key="2">
    <source>
        <dbReference type="Proteomes" id="UP000679220"/>
    </source>
</evidence>
<reference evidence="1" key="2">
    <citation type="submission" date="2021-04" db="EMBL/GenBank/DDBJ databases">
        <authorList>
            <person name="Zhang T."/>
            <person name="Zhang Y."/>
            <person name="Lu D."/>
            <person name="Zuo D."/>
            <person name="Du Z."/>
        </authorList>
    </citation>
    <scope>NUCLEOTIDE SEQUENCE</scope>
    <source>
        <strain evidence="1">JR1</strain>
    </source>
</reference>
<comment type="caution">
    <text evidence="1">The sequence shown here is derived from an EMBL/GenBank/DDBJ whole genome shotgun (WGS) entry which is preliminary data.</text>
</comment>
<protein>
    <submittedName>
        <fullName evidence="1">Uncharacterized protein</fullName>
    </submittedName>
</protein>
<dbReference type="AlphaFoldDB" id="A0A941FB16"/>
<reference evidence="1" key="1">
    <citation type="journal article" date="2018" name="Int. J. Syst. Evol. Microbiol.">
        <title>Carboxylicivirga sediminis sp. nov., isolated from coastal sediment.</title>
        <authorList>
            <person name="Wang F.Q."/>
            <person name="Ren L.H."/>
            <person name="Zou R.J."/>
            <person name="Sun Y.Z."/>
            <person name="Liu X.J."/>
            <person name="Jiang F."/>
            <person name="Liu L.J."/>
        </authorList>
    </citation>
    <scope>NUCLEOTIDE SEQUENCE</scope>
    <source>
        <strain evidence="1">JR1</strain>
    </source>
</reference>
<dbReference type="RefSeq" id="WP_212193137.1">
    <property type="nucleotide sequence ID" value="NZ_JAGTAR010000049.1"/>
</dbReference>
<proteinExistence type="predicted"/>
<dbReference type="EMBL" id="JAGTAR010000049">
    <property type="protein sequence ID" value="MBR8538114.1"/>
    <property type="molecule type" value="Genomic_DNA"/>
</dbReference>
<evidence type="ECO:0000313" key="1">
    <source>
        <dbReference type="EMBL" id="MBR8538114.1"/>
    </source>
</evidence>
<dbReference type="Pfam" id="PF19775">
    <property type="entry name" value="DUF6261"/>
    <property type="match status" value="1"/>
</dbReference>
<gene>
    <name evidence="1" type="ORF">KDU71_21265</name>
</gene>
<dbReference type="Proteomes" id="UP000679220">
    <property type="component" value="Unassembled WGS sequence"/>
</dbReference>